<dbReference type="InterPro" id="IPR000326">
    <property type="entry name" value="PAP2/HPO"/>
</dbReference>
<feature type="transmembrane region" description="Helical" evidence="1">
    <location>
        <begin position="259"/>
        <end position="277"/>
    </location>
</feature>
<feature type="transmembrane region" description="Helical" evidence="1">
    <location>
        <begin position="230"/>
        <end position="247"/>
    </location>
</feature>
<accession>F6BI45</accession>
<evidence type="ECO:0000259" key="2">
    <source>
        <dbReference type="SMART" id="SM00014"/>
    </source>
</evidence>
<dbReference type="RefSeq" id="WP_013788454.1">
    <property type="nucleotide sequence ID" value="NC_015555.1"/>
</dbReference>
<keyword evidence="4" id="KW-1185">Reference proteome</keyword>
<dbReference type="SMART" id="SM00014">
    <property type="entry name" value="acidPPc"/>
    <property type="match status" value="1"/>
</dbReference>
<dbReference type="Gene3D" id="1.20.144.10">
    <property type="entry name" value="Phosphatidic acid phosphatase type 2/haloperoxidase"/>
    <property type="match status" value="1"/>
</dbReference>
<dbReference type="InterPro" id="IPR036938">
    <property type="entry name" value="PAP2/HPO_sf"/>
</dbReference>
<name>F6BI45_THEXL</name>
<keyword evidence="1" id="KW-1133">Transmembrane helix</keyword>
<keyword evidence="1" id="KW-0812">Transmembrane</keyword>
<reference evidence="3" key="1">
    <citation type="submission" date="2011-05" db="EMBL/GenBank/DDBJ databases">
        <title>Complete sequence of Thermoanaerobacterium xylanolyticum LX-11.</title>
        <authorList>
            <consortium name="US DOE Joint Genome Institute"/>
            <person name="Lucas S."/>
            <person name="Han J."/>
            <person name="Lapidus A."/>
            <person name="Cheng J.-F."/>
            <person name="Goodwin L."/>
            <person name="Pitluck S."/>
            <person name="Peters L."/>
            <person name="Mikhailova N."/>
            <person name="Lu M."/>
            <person name="Han C."/>
            <person name="Tapia R."/>
            <person name="Land M."/>
            <person name="Hauser L."/>
            <person name="Kyrpides N."/>
            <person name="Ivanova N."/>
            <person name="Pagani I."/>
            <person name="Hemme C."/>
            <person name="Woyke T."/>
        </authorList>
    </citation>
    <scope>NUCLEOTIDE SEQUENCE</scope>
    <source>
        <strain evidence="3">LX-11</strain>
    </source>
</reference>
<dbReference type="KEGG" id="txy:Thexy_1691"/>
<feature type="transmembrane region" description="Helical" evidence="1">
    <location>
        <begin position="174"/>
        <end position="194"/>
    </location>
</feature>
<dbReference type="eggNOG" id="COG0671">
    <property type="taxonomic scope" value="Bacteria"/>
</dbReference>
<gene>
    <name evidence="3" type="ordered locus">Thexy_1691</name>
</gene>
<feature type="domain" description="Phosphatidic acid phosphatase type 2/haloperoxidase" evidence="2">
    <location>
        <begin position="48"/>
        <end position="159"/>
    </location>
</feature>
<feature type="transmembrane region" description="Helical" evidence="1">
    <location>
        <begin position="120"/>
        <end position="138"/>
    </location>
</feature>
<protein>
    <submittedName>
        <fullName evidence="3">Phosphoesterase PA-phosphatase relted protein</fullName>
    </submittedName>
</protein>
<keyword evidence="1" id="KW-0472">Membrane</keyword>
<proteinExistence type="predicted"/>
<dbReference type="EMBL" id="CP002739">
    <property type="protein sequence ID" value="AEF17719.1"/>
    <property type="molecule type" value="Genomic_DNA"/>
</dbReference>
<dbReference type="Proteomes" id="UP000007239">
    <property type="component" value="Chromosome"/>
</dbReference>
<feature type="transmembrane region" description="Helical" evidence="1">
    <location>
        <begin position="20"/>
        <end position="42"/>
    </location>
</feature>
<sequence length="287" mass="32278">MQAAIIKDIQLLSNPILDYFFICITMMGSSLFYFLALPLFYWCIDKRFGLKLGLVLLSSIYVNTVIKNVTMVQRPIGYPGIRSIFTQSAGGYSFPSGHAQGTTTFWGTMMFKYNKKITKILGVAAIILVSLSRLYLGVHWPVDIVGGILIALLVIIVAELVDSIIIEGKYDIKLIYKIILSLIVPLGLIILFPYNENFEYMALASGTMIGYFIDQHYFKFTVNNTVKGQIAKLIIGISIFAVILSTLKYLLPYTEIFNAFRYFIGGLWISIGAPLLFNKLKLNKKTL</sequence>
<feature type="transmembrane region" description="Helical" evidence="1">
    <location>
        <begin position="144"/>
        <end position="162"/>
    </location>
</feature>
<dbReference type="HOGENOM" id="CLU_068892_1_1_9"/>
<evidence type="ECO:0000256" key="1">
    <source>
        <dbReference type="SAM" id="Phobius"/>
    </source>
</evidence>
<dbReference type="AlphaFoldDB" id="F6BI45"/>
<dbReference type="PANTHER" id="PTHR14969:SF13">
    <property type="entry name" value="AT30094P"/>
    <property type="match status" value="1"/>
</dbReference>
<evidence type="ECO:0000313" key="4">
    <source>
        <dbReference type="Proteomes" id="UP000007239"/>
    </source>
</evidence>
<dbReference type="PANTHER" id="PTHR14969">
    <property type="entry name" value="SPHINGOSINE-1-PHOSPHATE PHOSPHOHYDROLASE"/>
    <property type="match status" value="1"/>
</dbReference>
<dbReference type="STRING" id="858215.Thexy_1691"/>
<dbReference type="SUPFAM" id="SSF48317">
    <property type="entry name" value="Acid phosphatase/Vanadium-dependent haloperoxidase"/>
    <property type="match status" value="1"/>
</dbReference>
<organism evidence="3 4">
    <name type="scientific">Thermoanaerobacterium xylanolyticum (strain ATCC 49914 / DSM 7097 / LX-11)</name>
    <dbReference type="NCBI Taxonomy" id="858215"/>
    <lineage>
        <taxon>Bacteria</taxon>
        <taxon>Bacillati</taxon>
        <taxon>Bacillota</taxon>
        <taxon>Clostridia</taxon>
        <taxon>Thermoanaerobacterales</taxon>
        <taxon>Thermoanaerobacteraceae</taxon>
        <taxon>Thermoanaerobacterium</taxon>
    </lineage>
</organism>
<evidence type="ECO:0000313" key="3">
    <source>
        <dbReference type="EMBL" id="AEF17719.1"/>
    </source>
</evidence>
<dbReference type="Pfam" id="PF01569">
    <property type="entry name" value="PAP2"/>
    <property type="match status" value="1"/>
</dbReference>